<reference evidence="1 3" key="1">
    <citation type="journal article" date="2017" name="Nat. Microbiol.">
        <title>Natural product diversity associated with the nematode symbionts Photorhabdus and Xenorhabdus.</title>
        <authorList>
            <person name="Tobias N.J."/>
            <person name="Wolff H."/>
            <person name="Djahanschiri B."/>
            <person name="Grundmann F."/>
            <person name="Kronenwerth M."/>
            <person name="Shi Y.M."/>
            <person name="Simonyi S."/>
            <person name="Grun P."/>
            <person name="Shapiro-Ilan D."/>
            <person name="Pidot S.J."/>
            <person name="Stinear T.P."/>
            <person name="Ebersberger I."/>
            <person name="Bode H.B."/>
        </authorList>
    </citation>
    <scope>NUCLEOTIDE SEQUENCE [LARGE SCALE GENOMIC DNA]</scope>
    <source>
        <strain evidence="1 3">DSM 16337</strain>
    </source>
</reference>
<evidence type="ECO:0000313" key="4">
    <source>
        <dbReference type="Proteomes" id="UP000283568"/>
    </source>
</evidence>
<accession>A0A2D0IWG1</accession>
<gene>
    <name evidence="2" type="ORF">BDE27_1772</name>
    <name evidence="1" type="ORF">Xehl_00600</name>
</gene>
<evidence type="ECO:0000313" key="2">
    <source>
        <dbReference type="EMBL" id="RKE91524.1"/>
    </source>
</evidence>
<reference evidence="2 4" key="2">
    <citation type="submission" date="2018-09" db="EMBL/GenBank/DDBJ databases">
        <title>Genomic Encyclopedia of Archaeal and Bacterial Type Strains, Phase II (KMG-II): from individual species to whole genera.</title>
        <authorList>
            <person name="Goeker M."/>
        </authorList>
    </citation>
    <scope>NUCLEOTIDE SEQUENCE [LARGE SCALE GENOMIC DNA]</scope>
    <source>
        <strain evidence="2 4">DSM 16337</strain>
    </source>
</reference>
<name>A0A2D0IWG1_9GAMM</name>
<sequence>MKIVHLTYIHLTKYQEQKIFDKNPYDNFDFICEKIHRLSNLIKIELILGSGNIA</sequence>
<dbReference type="Proteomes" id="UP000283568">
    <property type="component" value="Unassembled WGS sequence"/>
</dbReference>
<dbReference type="EMBL" id="RAQI01000002">
    <property type="protein sequence ID" value="RKE91524.1"/>
    <property type="molecule type" value="Genomic_DNA"/>
</dbReference>
<dbReference type="AlphaFoldDB" id="A0A2D0IWG1"/>
<comment type="caution">
    <text evidence="1">The sequence shown here is derived from an EMBL/GenBank/DDBJ whole genome shotgun (WGS) entry which is preliminary data.</text>
</comment>
<organism evidence="1 3">
    <name type="scientific">Xenorhabdus ehlersii</name>
    <dbReference type="NCBI Taxonomy" id="290111"/>
    <lineage>
        <taxon>Bacteria</taxon>
        <taxon>Pseudomonadati</taxon>
        <taxon>Pseudomonadota</taxon>
        <taxon>Gammaproteobacteria</taxon>
        <taxon>Enterobacterales</taxon>
        <taxon>Morganellaceae</taxon>
        <taxon>Xenorhabdus</taxon>
    </lineage>
</organism>
<proteinExistence type="predicted"/>
<protein>
    <submittedName>
        <fullName evidence="1">3',5'-cyclic adenosine monophosphate phosphodiesterase CpdA</fullName>
    </submittedName>
</protein>
<dbReference type="EMBL" id="NIBT01000003">
    <property type="protein sequence ID" value="PHM26273.1"/>
    <property type="molecule type" value="Genomic_DNA"/>
</dbReference>
<keyword evidence="4" id="KW-1185">Reference proteome</keyword>
<dbReference type="Proteomes" id="UP000225605">
    <property type="component" value="Unassembled WGS sequence"/>
</dbReference>
<evidence type="ECO:0000313" key="3">
    <source>
        <dbReference type="Proteomes" id="UP000225605"/>
    </source>
</evidence>
<evidence type="ECO:0000313" key="1">
    <source>
        <dbReference type="EMBL" id="PHM26273.1"/>
    </source>
</evidence>